<comment type="caution">
    <text evidence="6">The sequence shown here is derived from an EMBL/GenBank/DDBJ whole genome shotgun (WGS) entry which is preliminary data.</text>
</comment>
<dbReference type="EMBL" id="JABBWE010000082">
    <property type="protein sequence ID" value="KAG1787219.1"/>
    <property type="molecule type" value="Genomic_DNA"/>
</dbReference>
<organism evidence="6 7">
    <name type="scientific">Suillus plorans</name>
    <dbReference type="NCBI Taxonomy" id="116603"/>
    <lineage>
        <taxon>Eukaryota</taxon>
        <taxon>Fungi</taxon>
        <taxon>Dikarya</taxon>
        <taxon>Basidiomycota</taxon>
        <taxon>Agaricomycotina</taxon>
        <taxon>Agaricomycetes</taxon>
        <taxon>Agaricomycetidae</taxon>
        <taxon>Boletales</taxon>
        <taxon>Suillineae</taxon>
        <taxon>Suillaceae</taxon>
        <taxon>Suillus</taxon>
    </lineage>
</organism>
<accession>A0A9P7ADN1</accession>
<feature type="compositionally biased region" description="Basic and acidic residues" evidence="4">
    <location>
        <begin position="529"/>
        <end position="568"/>
    </location>
</feature>
<feature type="region of interest" description="Disordered" evidence="4">
    <location>
        <begin position="509"/>
        <end position="633"/>
    </location>
</feature>
<dbReference type="GO" id="GO:0006508">
    <property type="term" value="P:proteolysis"/>
    <property type="evidence" value="ECO:0007669"/>
    <property type="project" value="UniProtKB-KW"/>
</dbReference>
<evidence type="ECO:0000256" key="3">
    <source>
        <dbReference type="ARBA" id="ARBA00022801"/>
    </source>
</evidence>
<dbReference type="Pfam" id="PF02902">
    <property type="entry name" value="Peptidase_C48"/>
    <property type="match status" value="1"/>
</dbReference>
<sequence length="974" mass="110102">MEKLNNESYGRFQWHHRPPSGVTLSSDSDSGDHIDADGAISEDDYLYPDVVTHPAATTWIGKGRIFPATAVEIPDDLESLYDATMAVPNEIRAAVLPDPHLPVSCFLEFQLPRISLKDAEEQAESYFQTTPARFNLMALKSQDLPPKQFVDDAYRAVGQALLDGKLSIHDPYHASQPLPLWVITLWKELHGAHRVKPAWMNGNSWLQNRIEEGGPDTAIFLRAQRHLALLSWDRLLVGSAASGSITTAVLAGFLSSSTWMSGTLMDSMSACMASRICDTSLVIPQALIVDTTFMLEINRAKDASYFKGKVSRSLRELEKSLEMPKILYAPVFLNEQMHWISLAIDFTTRSFCCGDSYADEDSTIPKPLVRKLQWWLTARFAGPFVNRGLTLPHAKQGDSSSCGIFAINAIEHAVFKQPLCGPNAAVERARWFCLTSSSQCHDRVEPSPALSTTLPQAEYARLERERAERRRADREILERSSFECDDAASQQSARRKLIGTLEAMLHMSRRVDNERKRSGHKKVVQVQADLERSEQGGAENEKAELREAGQEQGDLERAEHEKEEREEAIQGQANWKRAEQGRATHEKVECEEAWRGQAAGKQRAEHERNNMRPAEVELKQAEQGKGQRERTESGDMVVEASCKQVNAELPPVLGTSRQASPTVSLTSVPSSWTIDRLNNSPEIDNSMTRWVIGQFNRPFVRFNSDLRVPTIQPPLNLPFVSKGRLDVSKRTEVRLRLWRAQYPNVPVWFLAFRCLSRGLDWRVFLSISDLAAHHRSPALPRPAYLDVMPRGLTENGNAVDAYVRQVRRLLGYPHARRFLTMGGLVWRIALHYGPPDLFSAALSPPSTDATLHLHFDRFGSDIDDRVTDGEIDLLLGITDRGSLWPTPDLWWRWQKWQGEWSEDLERWFQERIAVMTSRPRSALLTHARWKSSIRRHTQVALEDPSTVGTEAHAAWLCTEITRLYPSTETYTALQ</sequence>
<evidence type="ECO:0000313" key="7">
    <source>
        <dbReference type="Proteomes" id="UP000719766"/>
    </source>
</evidence>
<dbReference type="GeneID" id="64601293"/>
<dbReference type="AlphaFoldDB" id="A0A9P7ADN1"/>
<keyword evidence="7" id="KW-1185">Reference proteome</keyword>
<evidence type="ECO:0000256" key="4">
    <source>
        <dbReference type="SAM" id="MobiDB-lite"/>
    </source>
</evidence>
<protein>
    <recommendedName>
        <fullName evidence="5">Ubiquitin-like protease family profile domain-containing protein</fullName>
    </recommendedName>
</protein>
<evidence type="ECO:0000313" key="6">
    <source>
        <dbReference type="EMBL" id="KAG1787219.1"/>
    </source>
</evidence>
<feature type="domain" description="Ubiquitin-like protease family profile" evidence="5">
    <location>
        <begin position="243"/>
        <end position="413"/>
    </location>
</feature>
<evidence type="ECO:0000259" key="5">
    <source>
        <dbReference type="PROSITE" id="PS50600"/>
    </source>
</evidence>
<name>A0A9P7ADN1_9AGAM</name>
<dbReference type="GO" id="GO:0008234">
    <property type="term" value="F:cysteine-type peptidase activity"/>
    <property type="evidence" value="ECO:0007669"/>
    <property type="project" value="InterPro"/>
</dbReference>
<proteinExistence type="inferred from homology"/>
<dbReference type="SUPFAM" id="SSF54001">
    <property type="entry name" value="Cysteine proteinases"/>
    <property type="match status" value="1"/>
</dbReference>
<keyword evidence="3" id="KW-0378">Hydrolase</keyword>
<reference evidence="6" key="1">
    <citation type="journal article" date="2020" name="New Phytol.">
        <title>Comparative genomics reveals dynamic genome evolution in host specialist ectomycorrhizal fungi.</title>
        <authorList>
            <person name="Lofgren L.A."/>
            <person name="Nguyen N.H."/>
            <person name="Vilgalys R."/>
            <person name="Ruytinx J."/>
            <person name="Liao H.L."/>
            <person name="Branco S."/>
            <person name="Kuo A."/>
            <person name="LaButti K."/>
            <person name="Lipzen A."/>
            <person name="Andreopoulos W."/>
            <person name="Pangilinan J."/>
            <person name="Riley R."/>
            <person name="Hundley H."/>
            <person name="Na H."/>
            <person name="Barry K."/>
            <person name="Grigoriev I.V."/>
            <person name="Stajich J.E."/>
            <person name="Kennedy P.G."/>
        </authorList>
    </citation>
    <scope>NUCLEOTIDE SEQUENCE</scope>
    <source>
        <strain evidence="6">S12</strain>
    </source>
</reference>
<dbReference type="Gene3D" id="3.40.395.10">
    <property type="entry name" value="Adenoviral Proteinase, Chain A"/>
    <property type="match status" value="1"/>
</dbReference>
<dbReference type="OrthoDB" id="3270336at2759"/>
<dbReference type="InterPro" id="IPR003653">
    <property type="entry name" value="Peptidase_C48_C"/>
</dbReference>
<dbReference type="RefSeq" id="XP_041154587.1">
    <property type="nucleotide sequence ID" value="XM_041307529.1"/>
</dbReference>
<dbReference type="Proteomes" id="UP000719766">
    <property type="component" value="Unassembled WGS sequence"/>
</dbReference>
<comment type="similarity">
    <text evidence="1">Belongs to the peptidase C48 family.</text>
</comment>
<dbReference type="GO" id="GO:0019783">
    <property type="term" value="F:ubiquitin-like protein peptidase activity"/>
    <property type="evidence" value="ECO:0007669"/>
    <property type="project" value="UniProtKB-ARBA"/>
</dbReference>
<keyword evidence="2" id="KW-0645">Protease</keyword>
<evidence type="ECO:0000256" key="1">
    <source>
        <dbReference type="ARBA" id="ARBA00005234"/>
    </source>
</evidence>
<dbReference type="InterPro" id="IPR038765">
    <property type="entry name" value="Papain-like_cys_pep_sf"/>
</dbReference>
<feature type="compositionally biased region" description="Basic and acidic residues" evidence="4">
    <location>
        <begin position="602"/>
        <end position="633"/>
    </location>
</feature>
<feature type="compositionally biased region" description="Basic and acidic residues" evidence="4">
    <location>
        <begin position="576"/>
        <end position="594"/>
    </location>
</feature>
<feature type="region of interest" description="Disordered" evidence="4">
    <location>
        <begin position="1"/>
        <end position="33"/>
    </location>
</feature>
<dbReference type="PROSITE" id="PS50600">
    <property type="entry name" value="ULP_PROTEASE"/>
    <property type="match status" value="1"/>
</dbReference>
<gene>
    <name evidence="6" type="ORF">HD556DRAFT_1449018</name>
</gene>
<evidence type="ECO:0000256" key="2">
    <source>
        <dbReference type="ARBA" id="ARBA00022670"/>
    </source>
</evidence>